<dbReference type="PANTHER" id="PTHR13318">
    <property type="entry name" value="PARTNER OF PAIRED, ISOFORM B-RELATED"/>
    <property type="match status" value="1"/>
</dbReference>
<dbReference type="PANTHER" id="PTHR13318:SF95">
    <property type="entry name" value="F-BOX PROTEIN YLR352W"/>
    <property type="match status" value="1"/>
</dbReference>
<reference evidence="2" key="1">
    <citation type="submission" date="2020-05" db="UniProtKB">
        <authorList>
            <consortium name="EnsemblMetazoa"/>
        </authorList>
    </citation>
    <scope>IDENTIFICATION</scope>
    <source>
        <strain evidence="2">FUMOZ</strain>
    </source>
</reference>
<evidence type="ECO:0000313" key="2">
    <source>
        <dbReference type="EnsemblMetazoa" id="AFUN005699-PA"/>
    </source>
</evidence>
<accession>A0A182RHI7</accession>
<dbReference type="SUPFAM" id="SSF81383">
    <property type="entry name" value="F-box domain"/>
    <property type="match status" value="1"/>
</dbReference>
<dbReference type="GO" id="GO:0019005">
    <property type="term" value="C:SCF ubiquitin ligase complex"/>
    <property type="evidence" value="ECO:0007669"/>
    <property type="project" value="TreeGrafter"/>
</dbReference>
<organism evidence="2">
    <name type="scientific">Anopheles funestus</name>
    <name type="common">African malaria mosquito</name>
    <dbReference type="NCBI Taxonomy" id="62324"/>
    <lineage>
        <taxon>Eukaryota</taxon>
        <taxon>Metazoa</taxon>
        <taxon>Ecdysozoa</taxon>
        <taxon>Arthropoda</taxon>
        <taxon>Hexapoda</taxon>
        <taxon>Insecta</taxon>
        <taxon>Pterygota</taxon>
        <taxon>Neoptera</taxon>
        <taxon>Endopterygota</taxon>
        <taxon>Diptera</taxon>
        <taxon>Nematocera</taxon>
        <taxon>Culicoidea</taxon>
        <taxon>Culicidae</taxon>
        <taxon>Anophelinae</taxon>
        <taxon>Anopheles</taxon>
    </lineage>
</organism>
<proteinExistence type="predicted"/>
<dbReference type="PROSITE" id="PS50181">
    <property type="entry name" value="FBOX"/>
    <property type="match status" value="1"/>
</dbReference>
<feature type="domain" description="F-box" evidence="1">
    <location>
        <begin position="254"/>
        <end position="300"/>
    </location>
</feature>
<dbReference type="Pfam" id="PF12937">
    <property type="entry name" value="F-box-like"/>
    <property type="match status" value="1"/>
</dbReference>
<dbReference type="InterPro" id="IPR036047">
    <property type="entry name" value="F-box-like_dom_sf"/>
</dbReference>
<evidence type="ECO:0000259" key="1">
    <source>
        <dbReference type="PROSITE" id="PS50181"/>
    </source>
</evidence>
<dbReference type="AlphaFoldDB" id="A0A182RHI7"/>
<dbReference type="VEuPathDB" id="VectorBase:AFUN005699"/>
<dbReference type="GO" id="GO:0031146">
    <property type="term" value="P:SCF-dependent proteasomal ubiquitin-dependent protein catabolic process"/>
    <property type="evidence" value="ECO:0007669"/>
    <property type="project" value="TreeGrafter"/>
</dbReference>
<dbReference type="SUPFAM" id="SSF52047">
    <property type="entry name" value="RNI-like"/>
    <property type="match status" value="1"/>
</dbReference>
<dbReference type="Gene3D" id="3.80.10.10">
    <property type="entry name" value="Ribonuclease Inhibitor"/>
    <property type="match status" value="2"/>
</dbReference>
<dbReference type="Gene3D" id="1.20.1280.50">
    <property type="match status" value="1"/>
</dbReference>
<dbReference type="SMART" id="SM00256">
    <property type="entry name" value="FBOX"/>
    <property type="match status" value="1"/>
</dbReference>
<name>A0A182RHI7_ANOFN</name>
<dbReference type="VEuPathDB" id="VectorBase:AFUN2_014786"/>
<dbReference type="STRING" id="62324.A0A182RHI7"/>
<sequence length="590" mass="68183">MNSPEMGENRRETELQQYVEEICYASSEYGPMTSISYNSINVIGRPNNFPEHGDHSDTYLLTTYGNWRMRSPSYTPEFGVSKIPAIENPPIDDFIVVRFERSVHPLGVEVYETLNPGAVNRIWAYTETKQWVLLWDRRTDPICEDVRNVGLTKSNVFVPAIRILSQRTRVLCLEFNTRHLNYIYGIDAIMLKSALNAPDSAEPAYSNDVCIVDAFMLPCLVNDAGKLQADNALAVSHWQPDRQLQPVAAKQQKPKTITDLPYEMMYHIFSYLDLKSLRVMEEVSSKFHHVVRDKRLYREVNMRPYWMEINFYLLQWLYRRCNQIRKLDLSWCGLFNKLTEEQLKCFLMRHGESLTHLRLNTVGIRQTICFVLSLCPNVEELCLQNMHIGDRLLLTDRLTKLTKLDLAGGSISSSTLNNILRLNHNLQHLNLSCCEFERFPIAKTIGRYNHELISLNLFKARALDADDLVPLANCTKLEELNLGYSNVEEMEEGALSQLLEACPNMRKLVLSGFWDVYNNDMLTIAQHCRRMEYLDLMGCITVTGESVNAIFIGCPALRFLEINHCSEISSAWITQWKTRYPHVDIKHQAF</sequence>
<dbReference type="InterPro" id="IPR001810">
    <property type="entry name" value="F-box_dom"/>
</dbReference>
<dbReference type="EnsemblMetazoa" id="AFUN005699-RA">
    <property type="protein sequence ID" value="AFUN005699-PA"/>
    <property type="gene ID" value="AFUN005699"/>
</dbReference>
<dbReference type="InterPro" id="IPR032675">
    <property type="entry name" value="LRR_dom_sf"/>
</dbReference>
<protein>
    <recommendedName>
        <fullName evidence="1">F-box domain-containing protein</fullName>
    </recommendedName>
</protein>